<dbReference type="AlphaFoldDB" id="A0A6J5Z872"/>
<dbReference type="EMBL" id="CAESAD010000010">
    <property type="protein sequence ID" value="CAB4343270.1"/>
    <property type="molecule type" value="Genomic_DNA"/>
</dbReference>
<name>A0A6J5Z872_9ZZZZ</name>
<dbReference type="SUPFAM" id="SSF51556">
    <property type="entry name" value="Metallo-dependent hydrolases"/>
    <property type="match status" value="1"/>
</dbReference>
<sequence>MAAQHAIFNARINTQDPTAPQAAAIAWDGDQIVAVGSDDQVREACDGNTQTIDAHGAAITPGIVDGHQHLFHGAEFAQGLDLDRVANLTDLRAAIAAERKRIGPGNWLMGFALEYSAIGGKYHHSLLDDAAGDGPMFLYTLDVHTGMVNAEAMRIAGLTGPMRVADNSVVVVDENEKPTGELQEMAAMQIVLKHVPVATKSDRMDWYAEAIRRQNAVGITEVHLMDGNVETVGVMRELEEQSDLKLRILLHHFVYPYTTVEEVEAMMQTKNLKGKRWQADGVKFMLDGVIDTGTAWLEHPDSQGAGTEPMWPELGLYHKRARDFHDAGFRIATHAIGDRAVREVLDVYEGLPGGSNGRHRIEHIETSPDHTVSRFKPLRVTASMQPVHVRWLEYDLSDPWSQRLDATQCSHGWRSGDIMSTGALVVLGSDWPVAPFDPRMGMFAAQKRRAHDVAYDQPVGKTRALTGAETLTGYTRNAAIAVGADNERGMLAPGMKADLVMWQEDPSKVNPNDVIDLPVLRTVVGGETVYQA</sequence>
<dbReference type="PANTHER" id="PTHR22642">
    <property type="entry name" value="IMIDAZOLONEPROPIONASE"/>
    <property type="match status" value="1"/>
</dbReference>
<dbReference type="PANTHER" id="PTHR22642:SF2">
    <property type="entry name" value="PROTEIN LONG AFTER FAR-RED 3"/>
    <property type="match status" value="1"/>
</dbReference>
<evidence type="ECO:0000313" key="5">
    <source>
        <dbReference type="EMBL" id="CAB4814458.1"/>
    </source>
</evidence>
<dbReference type="SUPFAM" id="SSF51338">
    <property type="entry name" value="Composite domain of metallo-dependent hydrolases"/>
    <property type="match status" value="1"/>
</dbReference>
<dbReference type="CDD" id="cd01300">
    <property type="entry name" value="YtcJ_like"/>
    <property type="match status" value="1"/>
</dbReference>
<dbReference type="EMBL" id="CAFBPK010000010">
    <property type="protein sequence ID" value="CAB5018734.1"/>
    <property type="molecule type" value="Genomic_DNA"/>
</dbReference>
<dbReference type="GO" id="GO:0016810">
    <property type="term" value="F:hydrolase activity, acting on carbon-nitrogen (but not peptide) bonds"/>
    <property type="evidence" value="ECO:0007669"/>
    <property type="project" value="InterPro"/>
</dbReference>
<dbReference type="EMBL" id="CAEZYC010000016">
    <property type="protein sequence ID" value="CAB4703664.1"/>
    <property type="molecule type" value="Genomic_DNA"/>
</dbReference>
<dbReference type="Gene3D" id="3.10.310.70">
    <property type="match status" value="1"/>
</dbReference>
<evidence type="ECO:0000313" key="6">
    <source>
        <dbReference type="EMBL" id="CAB4846313.1"/>
    </source>
</evidence>
<dbReference type="InterPro" id="IPR013108">
    <property type="entry name" value="Amidohydro_3"/>
</dbReference>
<proteinExistence type="predicted"/>
<protein>
    <submittedName>
        <fullName evidence="2">Unannotated protein</fullName>
    </submittedName>
</protein>
<dbReference type="InterPro" id="IPR011059">
    <property type="entry name" value="Metal-dep_hydrolase_composite"/>
</dbReference>
<organism evidence="2">
    <name type="scientific">freshwater metagenome</name>
    <dbReference type="NCBI Taxonomy" id="449393"/>
    <lineage>
        <taxon>unclassified sequences</taxon>
        <taxon>metagenomes</taxon>
        <taxon>ecological metagenomes</taxon>
    </lineage>
</organism>
<dbReference type="Gene3D" id="3.20.20.140">
    <property type="entry name" value="Metal-dependent hydrolases"/>
    <property type="match status" value="1"/>
</dbReference>
<dbReference type="EMBL" id="CAFBIX010000004">
    <property type="protein sequence ID" value="CAB4846313.1"/>
    <property type="molecule type" value="Genomic_DNA"/>
</dbReference>
<evidence type="ECO:0000313" key="4">
    <source>
        <dbReference type="EMBL" id="CAB4703664.1"/>
    </source>
</evidence>
<dbReference type="InterPro" id="IPR033932">
    <property type="entry name" value="YtcJ-like"/>
</dbReference>
<dbReference type="InterPro" id="IPR032466">
    <property type="entry name" value="Metal_Hydrolase"/>
</dbReference>
<evidence type="ECO:0000313" key="2">
    <source>
        <dbReference type="EMBL" id="CAB4336660.1"/>
    </source>
</evidence>
<evidence type="ECO:0000313" key="3">
    <source>
        <dbReference type="EMBL" id="CAB4343270.1"/>
    </source>
</evidence>
<accession>A0A6J5Z872</accession>
<dbReference type="Gene3D" id="2.30.40.10">
    <property type="entry name" value="Urease, subunit C, domain 1"/>
    <property type="match status" value="1"/>
</dbReference>
<gene>
    <name evidence="4" type="ORF">UFOPK2648_00461</name>
    <name evidence="5" type="ORF">UFOPK3037_01557</name>
    <name evidence="6" type="ORF">UFOPK3278_00271</name>
    <name evidence="2" type="ORF">UFOPK3406_00643</name>
    <name evidence="3" type="ORF">UFOPK3925_01219</name>
    <name evidence="7" type="ORF">UFOPK4097_00792</name>
</gene>
<reference evidence="2" key="1">
    <citation type="submission" date="2020-05" db="EMBL/GenBank/DDBJ databases">
        <authorList>
            <person name="Chiriac C."/>
            <person name="Salcher M."/>
            <person name="Ghai R."/>
            <person name="Kavagutti S V."/>
        </authorList>
    </citation>
    <scope>NUCLEOTIDE SEQUENCE</scope>
</reference>
<dbReference type="EMBL" id="CAFAAO010000030">
    <property type="protein sequence ID" value="CAB4814458.1"/>
    <property type="molecule type" value="Genomic_DNA"/>
</dbReference>
<feature type="domain" description="Amidohydrolase 3" evidence="1">
    <location>
        <begin position="50"/>
        <end position="530"/>
    </location>
</feature>
<evidence type="ECO:0000313" key="7">
    <source>
        <dbReference type="EMBL" id="CAB5018734.1"/>
    </source>
</evidence>
<dbReference type="Pfam" id="PF07969">
    <property type="entry name" value="Amidohydro_3"/>
    <property type="match status" value="1"/>
</dbReference>
<dbReference type="EMBL" id="CAESAI010000011">
    <property type="protein sequence ID" value="CAB4336660.1"/>
    <property type="molecule type" value="Genomic_DNA"/>
</dbReference>
<evidence type="ECO:0000259" key="1">
    <source>
        <dbReference type="Pfam" id="PF07969"/>
    </source>
</evidence>